<dbReference type="SUPFAM" id="SSF51126">
    <property type="entry name" value="Pectin lyase-like"/>
    <property type="match status" value="1"/>
</dbReference>
<dbReference type="InterPro" id="IPR039448">
    <property type="entry name" value="Beta_helix"/>
</dbReference>
<sequence>MINILDYGAVGDGKTDNTAAIQQALDAAGELRCSVLIPEGRYRTSRLRVPSYCGIVGHPSWGFRDVGGSVLELNDAQASCLLDVSDTSGVNLDGLSLEGHRGGDGVHGIALDQEDYGANGAENSLTIERCRVNGFSGNGVYLHRAWCFSIRHCMISHCGGDGVWLRGWDGFIMDNWLTGNERAGFGAYEENASVTFTANRLEWNFTAGIEIHGGDHYNITGNFFDRHGGPAIELMDRSGVPASQITVTGNILYRNGKPQRCGDQPYDSSHIRCMNAEGVVISSNVCEVSEDDPKSTESDGNSPEWGIVIGGLNDVIIKDNILHKGFKDQLMVDLGGHKGTVIIKDNIGSAFVESPVSATAVL</sequence>
<dbReference type="Proteomes" id="UP001324993">
    <property type="component" value="Chromosome"/>
</dbReference>
<dbReference type="InterPro" id="IPR024535">
    <property type="entry name" value="RHGA/B-epi-like_pectate_lyase"/>
</dbReference>
<feature type="domain" description="Rhamnogalacturonase A/B/Epimerase-like pectate lyase" evidence="1">
    <location>
        <begin position="2"/>
        <end position="60"/>
    </location>
</feature>
<proteinExistence type="predicted"/>
<dbReference type="SMART" id="SM00710">
    <property type="entry name" value="PbH1"/>
    <property type="match status" value="5"/>
</dbReference>
<dbReference type="InterPro" id="IPR006626">
    <property type="entry name" value="PbH1"/>
</dbReference>
<feature type="domain" description="Right handed beta helix" evidence="2">
    <location>
        <begin position="96"/>
        <end position="250"/>
    </location>
</feature>
<dbReference type="Pfam" id="PF12708">
    <property type="entry name" value="Pect-lyase_RHGA_epim"/>
    <property type="match status" value="1"/>
</dbReference>
<evidence type="ECO:0000313" key="4">
    <source>
        <dbReference type="Proteomes" id="UP001324993"/>
    </source>
</evidence>
<evidence type="ECO:0000259" key="1">
    <source>
        <dbReference type="Pfam" id="PF12708"/>
    </source>
</evidence>
<evidence type="ECO:0000259" key="2">
    <source>
        <dbReference type="Pfam" id="PF13229"/>
    </source>
</evidence>
<dbReference type="EMBL" id="CP138858">
    <property type="protein sequence ID" value="WPJ95171.1"/>
    <property type="molecule type" value="Genomic_DNA"/>
</dbReference>
<dbReference type="RefSeq" id="WP_319832064.1">
    <property type="nucleotide sequence ID" value="NZ_CP138858.1"/>
</dbReference>
<evidence type="ECO:0000313" key="3">
    <source>
        <dbReference type="EMBL" id="WPJ95171.1"/>
    </source>
</evidence>
<name>A0ABZ0RGE5_9BACT</name>
<organism evidence="3 4">
    <name type="scientific">Coraliomargarita algicola</name>
    <dbReference type="NCBI Taxonomy" id="3092156"/>
    <lineage>
        <taxon>Bacteria</taxon>
        <taxon>Pseudomonadati</taxon>
        <taxon>Verrucomicrobiota</taxon>
        <taxon>Opitutia</taxon>
        <taxon>Puniceicoccales</taxon>
        <taxon>Coraliomargaritaceae</taxon>
        <taxon>Coraliomargarita</taxon>
    </lineage>
</organism>
<dbReference type="Gene3D" id="2.160.20.10">
    <property type="entry name" value="Single-stranded right-handed beta-helix, Pectin lyase-like"/>
    <property type="match status" value="1"/>
</dbReference>
<dbReference type="InterPro" id="IPR012334">
    <property type="entry name" value="Pectin_lyas_fold"/>
</dbReference>
<keyword evidence="4" id="KW-1185">Reference proteome</keyword>
<protein>
    <submittedName>
        <fullName evidence="3">Right-handed parallel beta-helix repeat-containing protein</fullName>
    </submittedName>
</protein>
<dbReference type="InterPro" id="IPR011050">
    <property type="entry name" value="Pectin_lyase_fold/virulence"/>
</dbReference>
<gene>
    <name evidence="3" type="ORF">SH580_17250</name>
</gene>
<accession>A0ABZ0RGE5</accession>
<dbReference type="Pfam" id="PF13229">
    <property type="entry name" value="Beta_helix"/>
    <property type="match status" value="1"/>
</dbReference>
<reference evidence="3 4" key="1">
    <citation type="submission" date="2023-11" db="EMBL/GenBank/DDBJ databases">
        <title>Coraliomargarita sp. nov., isolated from marine algae.</title>
        <authorList>
            <person name="Lee J.K."/>
            <person name="Baek J.H."/>
            <person name="Kim J.M."/>
            <person name="Choi D.G."/>
            <person name="Jeon C.O."/>
        </authorList>
    </citation>
    <scope>NUCLEOTIDE SEQUENCE [LARGE SCALE GENOMIC DNA]</scope>
    <source>
        <strain evidence="3 4">J2-16</strain>
    </source>
</reference>